<evidence type="ECO:0000259" key="2">
    <source>
        <dbReference type="Pfam" id="PF06580"/>
    </source>
</evidence>
<evidence type="ECO:0000256" key="1">
    <source>
        <dbReference type="SAM" id="Phobius"/>
    </source>
</evidence>
<dbReference type="PANTHER" id="PTHR34220">
    <property type="entry name" value="SENSOR HISTIDINE KINASE YPDA"/>
    <property type="match status" value="1"/>
</dbReference>
<feature type="transmembrane region" description="Helical" evidence="1">
    <location>
        <begin position="16"/>
        <end position="33"/>
    </location>
</feature>
<proteinExistence type="predicted"/>
<gene>
    <name evidence="3" type="ORF">JCM21142_222</name>
</gene>
<comment type="caution">
    <text evidence="3">The sequence shown here is derived from an EMBL/GenBank/DDBJ whole genome shotgun (WGS) entry which is preliminary data.</text>
</comment>
<dbReference type="AlphaFoldDB" id="W7XUC9"/>
<dbReference type="Gene3D" id="3.30.565.10">
    <property type="entry name" value="Histidine kinase-like ATPase, C-terminal domain"/>
    <property type="match status" value="1"/>
</dbReference>
<keyword evidence="3" id="KW-0418">Kinase</keyword>
<keyword evidence="1" id="KW-0812">Transmembrane</keyword>
<evidence type="ECO:0000313" key="4">
    <source>
        <dbReference type="Proteomes" id="UP000019402"/>
    </source>
</evidence>
<organism evidence="3 4">
    <name type="scientific">Saccharicrinis fermentans DSM 9555 = JCM 21142</name>
    <dbReference type="NCBI Taxonomy" id="869213"/>
    <lineage>
        <taxon>Bacteria</taxon>
        <taxon>Pseudomonadati</taxon>
        <taxon>Bacteroidota</taxon>
        <taxon>Bacteroidia</taxon>
        <taxon>Marinilabiliales</taxon>
        <taxon>Marinilabiliaceae</taxon>
        <taxon>Saccharicrinis</taxon>
    </lineage>
</organism>
<dbReference type="SUPFAM" id="SSF55874">
    <property type="entry name" value="ATPase domain of HSP90 chaperone/DNA topoisomerase II/histidine kinase"/>
    <property type="match status" value="1"/>
</dbReference>
<dbReference type="STRING" id="869213.GCA_000517085_03267"/>
<dbReference type="InterPro" id="IPR010559">
    <property type="entry name" value="Sig_transdc_His_kin_internal"/>
</dbReference>
<dbReference type="Proteomes" id="UP000019402">
    <property type="component" value="Unassembled WGS sequence"/>
</dbReference>
<keyword evidence="3" id="KW-0808">Transferase</keyword>
<keyword evidence="4" id="KW-1185">Reference proteome</keyword>
<sequence length="317" mass="36818">MILLPMLFFRNKRLKYFISLTAILLLFVCTMYMRERYVRGGVPERGSVVEHPFMDGPPMDLGRNNMQRPERGMDKIEAMGPPREFIPPYVNLLVLTILLLGFDTGLKFSTKWLESEQTKIKLEKENVENKMAFLQNQISPHFFMNTLNNIHALVDISAEEAKDAIIKLSRMMGYMLYESKTDKVPLAKEMEFIRSYIELMKIRFTKEVNVELDIPDVLPAVHIPPLLTISYIENAFKHGISYSEPCFVRISFCFEKDRMTFDVINKIFERKAENKNSGVGIENSRNRLELIYGKDYKLDIGKLPDNKLFAVNLNVPI</sequence>
<feature type="domain" description="Signal transduction histidine kinase internal region" evidence="2">
    <location>
        <begin position="130"/>
        <end position="206"/>
    </location>
</feature>
<dbReference type="eggNOG" id="COG2972">
    <property type="taxonomic scope" value="Bacteria"/>
</dbReference>
<dbReference type="InterPro" id="IPR036890">
    <property type="entry name" value="HATPase_C_sf"/>
</dbReference>
<dbReference type="EMBL" id="BAMD01000002">
    <property type="protein sequence ID" value="GAF01610.1"/>
    <property type="molecule type" value="Genomic_DNA"/>
</dbReference>
<name>W7XUC9_9BACT</name>
<evidence type="ECO:0000313" key="3">
    <source>
        <dbReference type="EMBL" id="GAF01610.1"/>
    </source>
</evidence>
<dbReference type="GO" id="GO:0000155">
    <property type="term" value="F:phosphorelay sensor kinase activity"/>
    <property type="evidence" value="ECO:0007669"/>
    <property type="project" value="InterPro"/>
</dbReference>
<keyword evidence="1" id="KW-0472">Membrane</keyword>
<dbReference type="Pfam" id="PF06580">
    <property type="entry name" value="His_kinase"/>
    <property type="match status" value="1"/>
</dbReference>
<dbReference type="InterPro" id="IPR050640">
    <property type="entry name" value="Bact_2-comp_sensor_kinase"/>
</dbReference>
<dbReference type="PANTHER" id="PTHR34220:SF7">
    <property type="entry name" value="SENSOR HISTIDINE KINASE YPDA"/>
    <property type="match status" value="1"/>
</dbReference>
<reference evidence="3 4" key="1">
    <citation type="journal article" date="2014" name="Genome Announc.">
        <title>Draft Genome Sequence of Cytophaga fermentans JCM 21142T, a Facultative Anaerobe Isolated from Marine Mud.</title>
        <authorList>
            <person name="Starns D."/>
            <person name="Oshima K."/>
            <person name="Suda W."/>
            <person name="Iino T."/>
            <person name="Yuki M."/>
            <person name="Inoue J."/>
            <person name="Kitamura K."/>
            <person name="Iida T."/>
            <person name="Darby A."/>
            <person name="Hattori M."/>
            <person name="Ohkuma M."/>
        </authorList>
    </citation>
    <scope>NUCLEOTIDE SEQUENCE [LARGE SCALE GENOMIC DNA]</scope>
    <source>
        <strain evidence="3 4">JCM 21142</strain>
    </source>
</reference>
<dbReference type="GO" id="GO:0016020">
    <property type="term" value="C:membrane"/>
    <property type="evidence" value="ECO:0007669"/>
    <property type="project" value="InterPro"/>
</dbReference>
<accession>W7XUC9</accession>
<protein>
    <submittedName>
        <fullName evidence="3">Putative sensor-like histidine kinase YehU</fullName>
    </submittedName>
</protein>
<keyword evidence="1" id="KW-1133">Transmembrane helix</keyword>